<dbReference type="Proteomes" id="UP001497444">
    <property type="component" value="Chromosome 1"/>
</dbReference>
<dbReference type="PROSITE" id="PS51375">
    <property type="entry name" value="PPR"/>
    <property type="match status" value="4"/>
</dbReference>
<dbReference type="NCBIfam" id="TIGR00756">
    <property type="entry name" value="PPR"/>
    <property type="match status" value="4"/>
</dbReference>
<dbReference type="InterPro" id="IPR011990">
    <property type="entry name" value="TPR-like_helical_dom_sf"/>
</dbReference>
<dbReference type="Pfam" id="PF01535">
    <property type="entry name" value="PPR"/>
    <property type="match status" value="1"/>
</dbReference>
<dbReference type="PANTHER" id="PTHR47926">
    <property type="entry name" value="PENTATRICOPEPTIDE REPEAT-CONTAINING PROTEIN"/>
    <property type="match status" value="1"/>
</dbReference>
<evidence type="ECO:0000313" key="4">
    <source>
        <dbReference type="Proteomes" id="UP001497444"/>
    </source>
</evidence>
<evidence type="ECO:0000256" key="1">
    <source>
        <dbReference type="ARBA" id="ARBA00022737"/>
    </source>
</evidence>
<protein>
    <recommendedName>
        <fullName evidence="5">Pentatricopeptide repeat-containing protein</fullName>
    </recommendedName>
</protein>
<name>A0ABP0VR09_9BRYO</name>
<keyword evidence="4" id="KW-1185">Reference proteome</keyword>
<dbReference type="Gene3D" id="1.25.40.10">
    <property type="entry name" value="Tetratricopeptide repeat domain"/>
    <property type="match status" value="3"/>
</dbReference>
<dbReference type="InterPro" id="IPR002885">
    <property type="entry name" value="PPR_rpt"/>
</dbReference>
<feature type="repeat" description="PPR" evidence="2">
    <location>
        <begin position="22"/>
        <end position="56"/>
    </location>
</feature>
<reference evidence="3 4" key="1">
    <citation type="submission" date="2024-02" db="EMBL/GenBank/DDBJ databases">
        <authorList>
            <consortium name="ELIXIR-Norway"/>
            <consortium name="Elixir Norway"/>
        </authorList>
    </citation>
    <scope>NUCLEOTIDE SEQUENCE [LARGE SCALE GENOMIC DNA]</scope>
</reference>
<dbReference type="Pfam" id="PF13041">
    <property type="entry name" value="PPR_2"/>
    <property type="match status" value="2"/>
</dbReference>
<dbReference type="EMBL" id="OZ020096">
    <property type="protein sequence ID" value="CAK9256301.1"/>
    <property type="molecule type" value="Genomic_DNA"/>
</dbReference>
<accession>A0ABP0VR09</accession>
<evidence type="ECO:0008006" key="5">
    <source>
        <dbReference type="Google" id="ProtNLM"/>
    </source>
</evidence>
<feature type="repeat" description="PPR" evidence="2">
    <location>
        <begin position="92"/>
        <end position="122"/>
    </location>
</feature>
<proteinExistence type="predicted"/>
<sequence>MYAKCGSIEDAGKVLKEMPSRDVVSWTAMICGQVQCREGQKALELFQQMQQEGMRPNSVTFVGALNACTSVLALEEGRCVPQQIIQHGLESDVFVESSLVDMYAKCGSLEDAWSVFNKMPARNVITWTTMILGHMQCGQGQKALGLFQEMKQEGVDPNSVTFKGVLNACATVLALEEGRCVHQELVQSGLELDVFVGSSLVDMYAKCGSMDNAWRVFNKMPFRNVVTWSTILGGRAIHGHGREYGHGNALETTCGSMNGFAWHLQNSW</sequence>
<organism evidence="3 4">
    <name type="scientific">Sphagnum jensenii</name>
    <dbReference type="NCBI Taxonomy" id="128206"/>
    <lineage>
        <taxon>Eukaryota</taxon>
        <taxon>Viridiplantae</taxon>
        <taxon>Streptophyta</taxon>
        <taxon>Embryophyta</taxon>
        <taxon>Bryophyta</taxon>
        <taxon>Sphagnophytina</taxon>
        <taxon>Sphagnopsida</taxon>
        <taxon>Sphagnales</taxon>
        <taxon>Sphagnaceae</taxon>
        <taxon>Sphagnum</taxon>
    </lineage>
</organism>
<gene>
    <name evidence="3" type="ORF">CSSPJE1EN1_LOCUS1779</name>
</gene>
<evidence type="ECO:0000256" key="2">
    <source>
        <dbReference type="PROSITE-ProRule" id="PRU00708"/>
    </source>
</evidence>
<feature type="repeat" description="PPR" evidence="2">
    <location>
        <begin position="193"/>
        <end position="227"/>
    </location>
</feature>
<keyword evidence="1" id="KW-0677">Repeat</keyword>
<evidence type="ECO:0000313" key="3">
    <source>
        <dbReference type="EMBL" id="CAK9256301.1"/>
    </source>
</evidence>
<feature type="repeat" description="PPR" evidence="2">
    <location>
        <begin position="123"/>
        <end position="157"/>
    </location>
</feature>
<dbReference type="InterPro" id="IPR046960">
    <property type="entry name" value="PPR_At4g14850-like_plant"/>
</dbReference>